<keyword evidence="3" id="KW-0547">Nucleotide-binding</keyword>
<evidence type="ECO:0000256" key="1">
    <source>
        <dbReference type="ARBA" id="ARBA00005870"/>
    </source>
</evidence>
<dbReference type="Gene3D" id="3.30.70.240">
    <property type="match status" value="1"/>
</dbReference>
<dbReference type="Gene3D" id="3.40.50.300">
    <property type="entry name" value="P-loop containing nucleotide triphosphate hydrolases"/>
    <property type="match status" value="1"/>
</dbReference>
<dbReference type="NCBIfam" id="NF009891">
    <property type="entry name" value="PRK13351.1-1"/>
    <property type="match status" value="1"/>
</dbReference>
<name>A0A7C8HIP0_9FIRM</name>
<dbReference type="InterPro" id="IPR000640">
    <property type="entry name" value="EFG_V-like"/>
</dbReference>
<dbReference type="GO" id="GO:0003746">
    <property type="term" value="F:translation elongation factor activity"/>
    <property type="evidence" value="ECO:0007669"/>
    <property type="project" value="UniProtKB-UniRule"/>
</dbReference>
<dbReference type="FunFam" id="3.30.70.240:FF:000001">
    <property type="entry name" value="Elongation factor G"/>
    <property type="match status" value="1"/>
</dbReference>
<evidence type="ECO:0000313" key="7">
    <source>
        <dbReference type="EMBL" id="KAE9635432.1"/>
    </source>
</evidence>
<dbReference type="Gene3D" id="3.30.70.870">
    <property type="entry name" value="Elongation Factor G (Translational Gtpase), domain 3"/>
    <property type="match status" value="1"/>
</dbReference>
<protein>
    <recommendedName>
        <fullName evidence="2 5">Elongation factor G</fullName>
    </recommendedName>
</protein>
<dbReference type="Pfam" id="PF00009">
    <property type="entry name" value="GTP_EFTU"/>
    <property type="match status" value="1"/>
</dbReference>
<dbReference type="NCBIfam" id="TIGR00231">
    <property type="entry name" value="small_GTP"/>
    <property type="match status" value="1"/>
</dbReference>
<dbReference type="InterPro" id="IPR041095">
    <property type="entry name" value="EFG_II"/>
</dbReference>
<dbReference type="NCBIfam" id="NF009379">
    <property type="entry name" value="PRK12740.1-3"/>
    <property type="match status" value="1"/>
</dbReference>
<dbReference type="GO" id="GO:0005525">
    <property type="term" value="F:GTP binding"/>
    <property type="evidence" value="ECO:0007669"/>
    <property type="project" value="UniProtKB-UniRule"/>
</dbReference>
<dbReference type="Pfam" id="PF03764">
    <property type="entry name" value="EFG_IV"/>
    <property type="match status" value="1"/>
</dbReference>
<dbReference type="InterPro" id="IPR005517">
    <property type="entry name" value="Transl_elong_EFG/EF2_IV"/>
</dbReference>
<dbReference type="InterPro" id="IPR035649">
    <property type="entry name" value="EFG_V"/>
</dbReference>
<dbReference type="CDD" id="cd04170">
    <property type="entry name" value="EF-G_bact"/>
    <property type="match status" value="1"/>
</dbReference>
<dbReference type="InterPro" id="IPR020568">
    <property type="entry name" value="Ribosomal_Su5_D2-typ_SF"/>
</dbReference>
<dbReference type="NCBIfam" id="TIGR00484">
    <property type="entry name" value="EF-G"/>
    <property type="match status" value="1"/>
</dbReference>
<keyword evidence="4" id="KW-0342">GTP-binding</keyword>
<dbReference type="Pfam" id="PF00679">
    <property type="entry name" value="EFG_C"/>
    <property type="match status" value="1"/>
</dbReference>
<dbReference type="FunFam" id="3.30.230.10:FF:000003">
    <property type="entry name" value="Elongation factor G"/>
    <property type="match status" value="1"/>
</dbReference>
<dbReference type="SMART" id="SM00838">
    <property type="entry name" value="EFG_C"/>
    <property type="match status" value="1"/>
</dbReference>
<evidence type="ECO:0000256" key="4">
    <source>
        <dbReference type="ARBA" id="ARBA00023134"/>
    </source>
</evidence>
<dbReference type="InterPro" id="IPR004540">
    <property type="entry name" value="Transl_elong_EFG/EF2"/>
</dbReference>
<dbReference type="NCBIfam" id="NF009381">
    <property type="entry name" value="PRK12740.1-5"/>
    <property type="match status" value="1"/>
</dbReference>
<reference evidence="7 8" key="1">
    <citation type="submission" date="2019-12" db="EMBL/GenBank/DDBJ databases">
        <title>Defluviitalea raffinosedens, isolated from a biogas fermenter, genome sequencing and characterization.</title>
        <authorList>
            <person name="Rettenmaier R."/>
            <person name="Schneider M."/>
            <person name="Neuhaus K."/>
            <person name="Liebl W."/>
            <person name="Zverlov V."/>
        </authorList>
    </citation>
    <scope>NUCLEOTIDE SEQUENCE [LARGE SCALE GENOMIC DNA]</scope>
    <source>
        <strain evidence="7 8">249c-K6</strain>
    </source>
</reference>
<comment type="similarity">
    <text evidence="1">Belongs to the TRAFAC class translation factor GTPase superfamily. Classic translation factor GTPase family. EF-G/EF-2 subfamily.</text>
</comment>
<evidence type="ECO:0000256" key="2">
    <source>
        <dbReference type="ARBA" id="ARBA00017872"/>
    </source>
</evidence>
<dbReference type="Pfam" id="PF22042">
    <property type="entry name" value="EF-G_D2"/>
    <property type="match status" value="1"/>
</dbReference>
<dbReference type="SUPFAM" id="SSF52540">
    <property type="entry name" value="P-loop containing nucleoside triphosphate hydrolases"/>
    <property type="match status" value="1"/>
</dbReference>
<dbReference type="InterPro" id="IPR035647">
    <property type="entry name" value="EFG_III/V"/>
</dbReference>
<dbReference type="InterPro" id="IPR009000">
    <property type="entry name" value="Transl_B-barrel_sf"/>
</dbReference>
<dbReference type="Gene3D" id="3.30.230.10">
    <property type="match status" value="1"/>
</dbReference>
<dbReference type="CDD" id="cd01434">
    <property type="entry name" value="EFG_mtEFG1_IV"/>
    <property type="match status" value="1"/>
</dbReference>
<dbReference type="InterPro" id="IPR005225">
    <property type="entry name" value="Small_GTP-bd"/>
</dbReference>
<dbReference type="CDD" id="cd16262">
    <property type="entry name" value="EFG_III"/>
    <property type="match status" value="1"/>
</dbReference>
<evidence type="ECO:0000256" key="5">
    <source>
        <dbReference type="NCBIfam" id="TIGR00484"/>
    </source>
</evidence>
<evidence type="ECO:0000259" key="6">
    <source>
        <dbReference type="PROSITE" id="PS51722"/>
    </source>
</evidence>
<dbReference type="CDD" id="cd03713">
    <property type="entry name" value="EFG_mtEFG_C"/>
    <property type="match status" value="1"/>
</dbReference>
<keyword evidence="8" id="KW-1185">Reference proteome</keyword>
<dbReference type="GO" id="GO:0032790">
    <property type="term" value="P:ribosome disassembly"/>
    <property type="evidence" value="ECO:0007669"/>
    <property type="project" value="TreeGrafter"/>
</dbReference>
<dbReference type="PANTHER" id="PTHR43261:SF6">
    <property type="entry name" value="ELONGATION FACTOR G-LIKE PROTEIN"/>
    <property type="match status" value="1"/>
</dbReference>
<dbReference type="OrthoDB" id="9801472at2"/>
<accession>A0A7C8HIP0</accession>
<keyword evidence="7" id="KW-0648">Protein biosynthesis</keyword>
<evidence type="ECO:0000313" key="8">
    <source>
        <dbReference type="Proteomes" id="UP000483018"/>
    </source>
</evidence>
<proteinExistence type="inferred from homology"/>
<keyword evidence="7" id="KW-0251">Elongation factor</keyword>
<dbReference type="PANTHER" id="PTHR43261">
    <property type="entry name" value="TRANSLATION ELONGATION FACTOR G-RELATED"/>
    <property type="match status" value="1"/>
</dbReference>
<comment type="caution">
    <text evidence="7">The sequence shown here is derived from an EMBL/GenBank/DDBJ whole genome shotgun (WGS) entry which is preliminary data.</text>
</comment>
<dbReference type="Pfam" id="PF14492">
    <property type="entry name" value="EFG_III"/>
    <property type="match status" value="1"/>
</dbReference>
<dbReference type="InterPro" id="IPR000795">
    <property type="entry name" value="T_Tr_GTP-bd_dom"/>
</dbReference>
<dbReference type="PROSITE" id="PS51722">
    <property type="entry name" value="G_TR_2"/>
    <property type="match status" value="1"/>
</dbReference>
<dbReference type="Proteomes" id="UP000483018">
    <property type="component" value="Unassembled WGS sequence"/>
</dbReference>
<dbReference type="EMBL" id="WSLF01000003">
    <property type="protein sequence ID" value="KAE9635432.1"/>
    <property type="molecule type" value="Genomic_DNA"/>
</dbReference>
<dbReference type="CDD" id="cd04088">
    <property type="entry name" value="EFG_mtEFG_II"/>
    <property type="match status" value="1"/>
</dbReference>
<dbReference type="GO" id="GO:0003924">
    <property type="term" value="F:GTPase activity"/>
    <property type="evidence" value="ECO:0007669"/>
    <property type="project" value="InterPro"/>
</dbReference>
<dbReference type="SMART" id="SM00889">
    <property type="entry name" value="EFG_IV"/>
    <property type="match status" value="1"/>
</dbReference>
<evidence type="ECO:0000256" key="3">
    <source>
        <dbReference type="ARBA" id="ARBA00022741"/>
    </source>
</evidence>
<dbReference type="InterPro" id="IPR014721">
    <property type="entry name" value="Ribsml_uS5_D2-typ_fold_subgr"/>
</dbReference>
<organism evidence="7 8">
    <name type="scientific">Defluviitalea raffinosedens</name>
    <dbReference type="NCBI Taxonomy" id="1450156"/>
    <lineage>
        <taxon>Bacteria</taxon>
        <taxon>Bacillati</taxon>
        <taxon>Bacillota</taxon>
        <taxon>Clostridia</taxon>
        <taxon>Lachnospirales</taxon>
        <taxon>Defluviitaleaceae</taxon>
        <taxon>Defluviitalea</taxon>
    </lineage>
</organism>
<dbReference type="SUPFAM" id="SSF54211">
    <property type="entry name" value="Ribosomal protein S5 domain 2-like"/>
    <property type="match status" value="1"/>
</dbReference>
<dbReference type="InterPro" id="IPR047872">
    <property type="entry name" value="EFG_IV"/>
</dbReference>
<dbReference type="RefSeq" id="WP_158739680.1">
    <property type="nucleotide sequence ID" value="NZ_JAFBEP010000001.1"/>
</dbReference>
<dbReference type="InterPro" id="IPR053905">
    <property type="entry name" value="EF-G-like_DII"/>
</dbReference>
<dbReference type="AlphaFoldDB" id="A0A7C8HIP0"/>
<sequence>MKTYTMDQIRNVVLLGHGGCGKTTIAEAMLYVTGQIKRQGKVDEGNTVSDYDPEEIRRKFSINTSIIPVEWKDAKINILDTPGYFDFVGEVKQAVRAADSAIIVVSAKSGIEVGTEKAWEYAEEANLPRMIFVNAMDDEHANLPKILEELKEKFGKCIAPFQVPFKENERFAGFVNVVKMEGRRFANGTVVPCDIPEGMEDEIDPVRNMILEAVAETSEELMEKYFNEEEFTLEEIQEALHKGVLDGSIVPVLCGTALNNTGIRVLLNSIIEYMPNPSEVHAVLKGKNPKTEKDEERKCAVDEPTSVFVFKTIVDPYIGRLSIFKVYSGKLKADSVLYNGNKDVEEKISHIYVLKGKEQIEVSELNSGDIGAVAKLHDTMTGDTLSDPSKPIIYPPIEFPESLMQMAVFPKGKGDEEKMSSGLQRLMEEDPTFHIFLDKETHEEIIYGIGEQHLDVIINKLKSKFKIEVELLPPTIPYRETIKGKVKVQGKHKKQSGGHGQYGDVWMEFEPSGNLEVPYIFEEKIFGGAVPKQYFPAVEKGLQESVKHGVLAGYPVVGLKATLVDGSYHPVDSSEMAFKIATSIAFKEGLLKAKPVILEPIVKVTVTVPDEYTGDIMGDLNKRRGRILGMAPKGKYQQIDAEVPMAEMFKYATDLRSMTQARGSFTMKFDRYEEAPHDVQQKVIEARKKEA</sequence>
<feature type="domain" description="Tr-type G" evidence="6">
    <location>
        <begin position="7"/>
        <end position="278"/>
    </location>
</feature>
<dbReference type="SUPFAM" id="SSF50447">
    <property type="entry name" value="Translation proteins"/>
    <property type="match status" value="1"/>
</dbReference>
<dbReference type="Gene3D" id="2.40.30.10">
    <property type="entry name" value="Translation factors"/>
    <property type="match status" value="1"/>
</dbReference>
<dbReference type="InterPro" id="IPR009022">
    <property type="entry name" value="EFG_III"/>
</dbReference>
<dbReference type="InterPro" id="IPR027417">
    <property type="entry name" value="P-loop_NTPase"/>
</dbReference>
<dbReference type="SUPFAM" id="SSF54980">
    <property type="entry name" value="EF-G C-terminal domain-like"/>
    <property type="match status" value="2"/>
</dbReference>
<dbReference type="PRINTS" id="PR00315">
    <property type="entry name" value="ELONGATNFCT"/>
</dbReference>
<gene>
    <name evidence="7" type="primary">fusA</name>
    <name evidence="7" type="ORF">GND95_04605</name>
</gene>